<evidence type="ECO:0000256" key="1">
    <source>
        <dbReference type="SAM" id="MobiDB-lite"/>
    </source>
</evidence>
<keyword evidence="4" id="KW-1185">Reference proteome</keyword>
<proteinExistence type="predicted"/>
<dbReference type="RefSeq" id="WP_167082387.1">
    <property type="nucleotide sequence ID" value="NZ_BAAADC010000001.1"/>
</dbReference>
<accession>A0A846MYB3</accession>
<feature type="region of interest" description="Disordered" evidence="1">
    <location>
        <begin position="94"/>
        <end position="116"/>
    </location>
</feature>
<keyword evidence="2" id="KW-0812">Transmembrane</keyword>
<protein>
    <submittedName>
        <fullName evidence="3">Uncharacterized protein</fullName>
    </submittedName>
</protein>
<keyword evidence="2" id="KW-1133">Transmembrane helix</keyword>
<evidence type="ECO:0000313" key="4">
    <source>
        <dbReference type="Proteomes" id="UP000570514"/>
    </source>
</evidence>
<dbReference type="Proteomes" id="UP000570514">
    <property type="component" value="Unassembled WGS sequence"/>
</dbReference>
<organism evidence="3 4">
    <name type="scientific">Rhizomicrobium palustre</name>
    <dbReference type="NCBI Taxonomy" id="189966"/>
    <lineage>
        <taxon>Bacteria</taxon>
        <taxon>Pseudomonadati</taxon>
        <taxon>Pseudomonadota</taxon>
        <taxon>Alphaproteobacteria</taxon>
        <taxon>Micropepsales</taxon>
        <taxon>Micropepsaceae</taxon>
        <taxon>Rhizomicrobium</taxon>
    </lineage>
</organism>
<reference evidence="3 4" key="1">
    <citation type="submission" date="2020-03" db="EMBL/GenBank/DDBJ databases">
        <title>Genomic Encyclopedia of Type Strains, Phase IV (KMG-IV): sequencing the most valuable type-strain genomes for metagenomic binning, comparative biology and taxonomic classification.</title>
        <authorList>
            <person name="Goeker M."/>
        </authorList>
    </citation>
    <scope>NUCLEOTIDE SEQUENCE [LARGE SCALE GENOMIC DNA]</scope>
    <source>
        <strain evidence="3 4">DSM 19867</strain>
    </source>
</reference>
<feature type="transmembrane region" description="Helical" evidence="2">
    <location>
        <begin position="7"/>
        <end position="27"/>
    </location>
</feature>
<comment type="caution">
    <text evidence="3">The sequence shown here is derived from an EMBL/GenBank/DDBJ whole genome shotgun (WGS) entry which is preliminary data.</text>
</comment>
<keyword evidence="2" id="KW-0472">Membrane</keyword>
<evidence type="ECO:0000313" key="3">
    <source>
        <dbReference type="EMBL" id="NIK88195.1"/>
    </source>
</evidence>
<dbReference type="EMBL" id="JAASRM010000001">
    <property type="protein sequence ID" value="NIK88195.1"/>
    <property type="molecule type" value="Genomic_DNA"/>
</dbReference>
<gene>
    <name evidence="3" type="ORF">FHS83_001513</name>
</gene>
<sequence length="116" mass="12760">MQGLRQVIKLLQAIVPVLYCGGLLYYFLRLGGSWKEATEMGLGPTLWGLAIVGGLFCFPLLLKLVWLFAGLRPRGAPVSEDAFDADAVIARHLAQRASEPPPQHPAPRPSFGKRHR</sequence>
<name>A0A846MYB3_9PROT</name>
<dbReference type="AlphaFoldDB" id="A0A846MYB3"/>
<feature type="compositionally biased region" description="Pro residues" evidence="1">
    <location>
        <begin position="99"/>
        <end position="108"/>
    </location>
</feature>
<feature type="transmembrane region" description="Helical" evidence="2">
    <location>
        <begin position="47"/>
        <end position="69"/>
    </location>
</feature>
<evidence type="ECO:0000256" key="2">
    <source>
        <dbReference type="SAM" id="Phobius"/>
    </source>
</evidence>